<dbReference type="SUPFAM" id="SSF52540">
    <property type="entry name" value="P-loop containing nucleoside triphosphate hydrolases"/>
    <property type="match status" value="1"/>
</dbReference>
<evidence type="ECO:0000259" key="1">
    <source>
        <dbReference type="SMART" id="SM00382"/>
    </source>
</evidence>
<evidence type="ECO:0000313" key="3">
    <source>
        <dbReference type="EMBL" id="PIN27873.1"/>
    </source>
</evidence>
<dbReference type="InterPro" id="IPR003593">
    <property type="entry name" value="AAA+_ATPase"/>
</dbReference>
<dbReference type="Proteomes" id="UP000230500">
    <property type="component" value="Unassembled WGS sequence"/>
</dbReference>
<dbReference type="InterPro" id="IPR027417">
    <property type="entry name" value="P-loop_NTPase"/>
</dbReference>
<dbReference type="PANTHER" id="PTHR43581">
    <property type="entry name" value="ATP/GTP PHOSPHATASE"/>
    <property type="match status" value="1"/>
</dbReference>
<dbReference type="EMBL" id="PESN01000003">
    <property type="protein sequence ID" value="PIN27324.1"/>
    <property type="molecule type" value="Genomic_DNA"/>
</dbReference>
<protein>
    <recommendedName>
        <fullName evidence="1">AAA+ ATPase domain-containing protein</fullName>
    </recommendedName>
</protein>
<evidence type="ECO:0000313" key="2">
    <source>
        <dbReference type="EMBL" id="PIN27324.1"/>
    </source>
</evidence>
<feature type="domain" description="AAA+ ATPase" evidence="1">
    <location>
        <begin position="24"/>
        <end position="342"/>
    </location>
</feature>
<dbReference type="SMART" id="SM00382">
    <property type="entry name" value="AAA"/>
    <property type="match status" value="1"/>
</dbReference>
<dbReference type="InterPro" id="IPR034139">
    <property type="entry name" value="TOPRIM_OLD"/>
</dbReference>
<dbReference type="Gene3D" id="3.40.50.300">
    <property type="entry name" value="P-loop containing nucleotide triphosphate hydrolases"/>
    <property type="match status" value="1"/>
</dbReference>
<dbReference type="InterPro" id="IPR051396">
    <property type="entry name" value="Bact_Antivir_Def_Nuclease"/>
</dbReference>
<comment type="caution">
    <text evidence="3">The sequence shown here is derived from an EMBL/GenBank/DDBJ whole genome shotgun (WGS) entry which is preliminary data.</text>
</comment>
<dbReference type="GO" id="GO:0005524">
    <property type="term" value="F:ATP binding"/>
    <property type="evidence" value="ECO:0007669"/>
    <property type="project" value="InterPro"/>
</dbReference>
<dbReference type="AlphaFoldDB" id="A0A2G9IDQ9"/>
<sequence>MAKIHQLKIRHFRGIEQFEQCFGDTNLIVLIGRGDSGKSTILKAISLVLSPVWNNTFADTDFYNLDTTKPIEIEVSLRCVPDKLLSDAKYGLYRRLLINGEIIDDISKSGEEPSAQEEDILTIKLVVDDTLQPKWYVVNDREQDNIEISHRDRALLDMFMIADYADNHFSYNKLSPLYALLKKELDTPETIEKKLVDVVRQAYQSIASNISFLEFEKVASEIKQQAMHLGIGFDDLKTSLEYKGNAYTESNITLHDGQNRPLGMYGKGSKRLLSMAIQLALAKAGGIVLIDEIEQGLEPDRIRTIINKLSQVESGQIFVTTHSRDTVVESKAGAIFLMKKGSNFFYQFEHELQGLLRSQPEAFFARRVILCEGATEYGIIRALDHHLQKEGELGLSARSIAVVDSKGGDNFYRYAICLTSKGFDVITFNDDDNKDILSSKEEAISAGVRMAICDAGNALEQQLFNDVPWTIVIELAQLAKDILSEEAVVSCLNGIQSISELNNTIDERQFEVRQKLGVQSKKKGWYKNVTDGEYLGNILFLHMHTIEEDKTLRKELKMLFDWINE</sequence>
<organism evidence="3 4">
    <name type="scientific">Prevotella intermedia</name>
    <dbReference type="NCBI Taxonomy" id="28131"/>
    <lineage>
        <taxon>Bacteria</taxon>
        <taxon>Pseudomonadati</taxon>
        <taxon>Bacteroidota</taxon>
        <taxon>Bacteroidia</taxon>
        <taxon>Bacteroidales</taxon>
        <taxon>Prevotellaceae</taxon>
        <taxon>Prevotella</taxon>
    </lineage>
</organism>
<dbReference type="Pfam" id="PF13304">
    <property type="entry name" value="AAA_21"/>
    <property type="match status" value="1"/>
</dbReference>
<gene>
    <name evidence="3" type="ORF">CUC04_11255</name>
    <name evidence="2" type="ORF">CUC04_11810</name>
</gene>
<evidence type="ECO:0000313" key="4">
    <source>
        <dbReference type="Proteomes" id="UP000230500"/>
    </source>
</evidence>
<name>A0A2G9IDQ9_PREIN</name>
<accession>A0A2G9IDQ9</accession>
<dbReference type="EMBL" id="PESN01000002">
    <property type="protein sequence ID" value="PIN27873.1"/>
    <property type="molecule type" value="Genomic_DNA"/>
</dbReference>
<dbReference type="InterPro" id="IPR003959">
    <property type="entry name" value="ATPase_AAA_core"/>
</dbReference>
<dbReference type="GO" id="GO:0016887">
    <property type="term" value="F:ATP hydrolysis activity"/>
    <property type="evidence" value="ECO:0007669"/>
    <property type="project" value="InterPro"/>
</dbReference>
<proteinExistence type="predicted"/>
<dbReference type="PANTHER" id="PTHR43581:SF3">
    <property type="entry name" value="AAA+ ATPASE DOMAIN-CONTAINING PROTEIN"/>
    <property type="match status" value="1"/>
</dbReference>
<dbReference type="Pfam" id="PF20469">
    <property type="entry name" value="OLD-like_TOPRIM"/>
    <property type="match status" value="1"/>
</dbReference>
<reference evidence="3 4" key="1">
    <citation type="submission" date="2017-11" db="EMBL/GenBank/DDBJ databases">
        <title>Genome sequencing of Prevotella intermedia KCOM 2069.</title>
        <authorList>
            <person name="Kook J.-K."/>
            <person name="Park S.-N."/>
            <person name="Lim Y.K."/>
        </authorList>
    </citation>
    <scope>NUCLEOTIDE SEQUENCE [LARGE SCALE GENOMIC DNA]</scope>
    <source>
        <strain evidence="3 4">KCOM 2069</strain>
    </source>
</reference>
<dbReference type="RefSeq" id="WP_099977654.1">
    <property type="nucleotide sequence ID" value="NZ_PESN01000002.1"/>
</dbReference>